<dbReference type="EMBL" id="AMEQ01000035">
    <property type="protein sequence ID" value="EKY00831.1"/>
    <property type="molecule type" value="Genomic_DNA"/>
</dbReference>
<accession>L1NBZ6</accession>
<evidence type="ECO:0000313" key="1">
    <source>
        <dbReference type="EMBL" id="EKY00831.1"/>
    </source>
</evidence>
<protein>
    <submittedName>
        <fullName evidence="1">Uncharacterized protein</fullName>
    </submittedName>
</protein>
<sequence>MYGAFCTKGYTGLWGIPSTMFIQRDSSCSRRHHHDIYKPSRHTTNHLPNRQIDGSLYELPQLSKTTYHNSS</sequence>
<gene>
    <name evidence="1" type="ORF">HMPREF9134_01178</name>
</gene>
<proteinExistence type="predicted"/>
<comment type="caution">
    <text evidence="1">The sequence shown here is derived from an EMBL/GenBank/DDBJ whole genome shotgun (WGS) entry which is preliminary data.</text>
</comment>
<name>L1NBZ6_9PORP</name>
<dbReference type="HOGENOM" id="CLU_2736617_0_0_10"/>
<organism evidence="1 2">
    <name type="scientific">Porphyromonas catoniae F0037</name>
    <dbReference type="NCBI Taxonomy" id="1127696"/>
    <lineage>
        <taxon>Bacteria</taxon>
        <taxon>Pseudomonadati</taxon>
        <taxon>Bacteroidota</taxon>
        <taxon>Bacteroidia</taxon>
        <taxon>Bacteroidales</taxon>
        <taxon>Porphyromonadaceae</taxon>
        <taxon>Porphyromonas</taxon>
    </lineage>
</organism>
<reference evidence="1 2" key="1">
    <citation type="submission" date="2012-05" db="EMBL/GenBank/DDBJ databases">
        <authorList>
            <person name="Weinstock G."/>
            <person name="Sodergren E."/>
            <person name="Lobos E.A."/>
            <person name="Fulton L."/>
            <person name="Fulton R."/>
            <person name="Courtney L."/>
            <person name="Fronick C."/>
            <person name="O'Laughlin M."/>
            <person name="Godfrey J."/>
            <person name="Wilson R.M."/>
            <person name="Miner T."/>
            <person name="Farmer C."/>
            <person name="Delehaunty K."/>
            <person name="Cordes M."/>
            <person name="Minx P."/>
            <person name="Tomlinson C."/>
            <person name="Chen J."/>
            <person name="Wollam A."/>
            <person name="Pepin K.H."/>
            <person name="Bhonagiri V."/>
            <person name="Zhang X."/>
            <person name="Suruliraj S."/>
            <person name="Warren W."/>
            <person name="Mitreva M."/>
            <person name="Mardis E.R."/>
            <person name="Wilson R.K."/>
        </authorList>
    </citation>
    <scope>NUCLEOTIDE SEQUENCE [LARGE SCALE GENOMIC DNA]</scope>
    <source>
        <strain evidence="1 2">F0037</strain>
    </source>
</reference>
<dbReference type="AlphaFoldDB" id="L1NBZ6"/>
<dbReference type="Proteomes" id="UP000010408">
    <property type="component" value="Unassembled WGS sequence"/>
</dbReference>
<evidence type="ECO:0000313" key="2">
    <source>
        <dbReference type="Proteomes" id="UP000010408"/>
    </source>
</evidence>